<organism evidence="1 2">
    <name type="scientific">Caerostris extrusa</name>
    <name type="common">Bark spider</name>
    <name type="synonym">Caerostris bankana</name>
    <dbReference type="NCBI Taxonomy" id="172846"/>
    <lineage>
        <taxon>Eukaryota</taxon>
        <taxon>Metazoa</taxon>
        <taxon>Ecdysozoa</taxon>
        <taxon>Arthropoda</taxon>
        <taxon>Chelicerata</taxon>
        <taxon>Arachnida</taxon>
        <taxon>Araneae</taxon>
        <taxon>Araneomorphae</taxon>
        <taxon>Entelegynae</taxon>
        <taxon>Araneoidea</taxon>
        <taxon>Araneidae</taxon>
        <taxon>Caerostris</taxon>
    </lineage>
</organism>
<keyword evidence="2" id="KW-1185">Reference proteome</keyword>
<dbReference type="Proteomes" id="UP001054945">
    <property type="component" value="Unassembled WGS sequence"/>
</dbReference>
<evidence type="ECO:0000313" key="2">
    <source>
        <dbReference type="Proteomes" id="UP001054945"/>
    </source>
</evidence>
<name>A0AAV4QI88_CAEEX</name>
<sequence length="69" mass="8011">MLRGRLLSVTWKEPRRQILFAIRLLPAPSKQEEEGKQALLSLCSWKWKNCMRFRGHQGVPQGIMGVFSN</sequence>
<gene>
    <name evidence="1" type="ORF">CEXT_40561</name>
</gene>
<dbReference type="AlphaFoldDB" id="A0AAV4QI88"/>
<reference evidence="1 2" key="1">
    <citation type="submission" date="2021-06" db="EMBL/GenBank/DDBJ databases">
        <title>Caerostris extrusa draft genome.</title>
        <authorList>
            <person name="Kono N."/>
            <person name="Arakawa K."/>
        </authorList>
    </citation>
    <scope>NUCLEOTIDE SEQUENCE [LARGE SCALE GENOMIC DNA]</scope>
</reference>
<evidence type="ECO:0000313" key="1">
    <source>
        <dbReference type="EMBL" id="GIY07947.1"/>
    </source>
</evidence>
<dbReference type="EMBL" id="BPLR01006179">
    <property type="protein sequence ID" value="GIY07947.1"/>
    <property type="molecule type" value="Genomic_DNA"/>
</dbReference>
<comment type="caution">
    <text evidence="1">The sequence shown here is derived from an EMBL/GenBank/DDBJ whole genome shotgun (WGS) entry which is preliminary data.</text>
</comment>
<protein>
    <submittedName>
        <fullName evidence="1">Uncharacterized protein</fullName>
    </submittedName>
</protein>
<proteinExistence type="predicted"/>
<accession>A0AAV4QI88</accession>